<name>A0A022RVM0_ERYGU</name>
<evidence type="ECO:0000313" key="3">
    <source>
        <dbReference type="Proteomes" id="UP000030748"/>
    </source>
</evidence>
<proteinExistence type="predicted"/>
<keyword evidence="3" id="KW-1185">Reference proteome</keyword>
<dbReference type="EMBL" id="KI630214">
    <property type="protein sequence ID" value="EYU44567.1"/>
    <property type="molecule type" value="Genomic_DNA"/>
</dbReference>
<dbReference type="PhylomeDB" id="A0A022RVM0"/>
<dbReference type="PANTHER" id="PTHR33270">
    <property type="entry name" value="BNAC05G50380D PROTEIN"/>
    <property type="match status" value="1"/>
</dbReference>
<dbReference type="STRING" id="4155.A0A022RVM0"/>
<sequence length="138" mass="15005">MTTKGKKRPNSSGGERFLISVNVIGSAGPIRFVVSRNEKADSVIETVLKKYGREGRLPILGSVVTSFFLYPANAAGFYALEGTEAIGSRGLRNFVLCKINNSNSNSNSNESSSSMTVGKQSGWRAWLQKSLSIKILYH</sequence>
<dbReference type="Proteomes" id="UP000030748">
    <property type="component" value="Unassembled WGS sequence"/>
</dbReference>
<dbReference type="Pfam" id="PF23156">
    <property type="entry name" value="DUF7054"/>
    <property type="match status" value="1"/>
</dbReference>
<dbReference type="InterPro" id="IPR040358">
    <property type="entry name" value="At4g22758-like"/>
</dbReference>
<dbReference type="eggNOG" id="KOG4197">
    <property type="taxonomic scope" value="Eukaryota"/>
</dbReference>
<dbReference type="PANTHER" id="PTHR33270:SF5">
    <property type="entry name" value="GB|AAC00605.1"/>
    <property type="match status" value="1"/>
</dbReference>
<dbReference type="AlphaFoldDB" id="A0A022RVM0"/>
<evidence type="ECO:0000313" key="2">
    <source>
        <dbReference type="EMBL" id="EYU44567.1"/>
    </source>
</evidence>
<feature type="domain" description="DUF7054" evidence="1">
    <location>
        <begin position="15"/>
        <end position="97"/>
    </location>
</feature>
<evidence type="ECO:0000259" key="1">
    <source>
        <dbReference type="Pfam" id="PF23156"/>
    </source>
</evidence>
<organism evidence="2 3">
    <name type="scientific">Erythranthe guttata</name>
    <name type="common">Yellow monkey flower</name>
    <name type="synonym">Mimulus guttatus</name>
    <dbReference type="NCBI Taxonomy" id="4155"/>
    <lineage>
        <taxon>Eukaryota</taxon>
        <taxon>Viridiplantae</taxon>
        <taxon>Streptophyta</taxon>
        <taxon>Embryophyta</taxon>
        <taxon>Tracheophyta</taxon>
        <taxon>Spermatophyta</taxon>
        <taxon>Magnoliopsida</taxon>
        <taxon>eudicotyledons</taxon>
        <taxon>Gunneridae</taxon>
        <taxon>Pentapetalae</taxon>
        <taxon>asterids</taxon>
        <taxon>lamiids</taxon>
        <taxon>Lamiales</taxon>
        <taxon>Phrymaceae</taxon>
        <taxon>Erythranthe</taxon>
    </lineage>
</organism>
<dbReference type="InterPro" id="IPR055482">
    <property type="entry name" value="DUF7054"/>
</dbReference>
<gene>
    <name evidence="2" type="ORF">MIMGU_mgv1a024765mg</name>
</gene>
<accession>A0A022RVM0</accession>
<reference evidence="2 3" key="1">
    <citation type="journal article" date="2013" name="Proc. Natl. Acad. Sci. U.S.A.">
        <title>Fine-scale variation in meiotic recombination in Mimulus inferred from population shotgun sequencing.</title>
        <authorList>
            <person name="Hellsten U."/>
            <person name="Wright K.M."/>
            <person name="Jenkins J."/>
            <person name="Shu S."/>
            <person name="Yuan Y."/>
            <person name="Wessler S.R."/>
            <person name="Schmutz J."/>
            <person name="Willis J.H."/>
            <person name="Rokhsar D.S."/>
        </authorList>
    </citation>
    <scope>NUCLEOTIDE SEQUENCE [LARGE SCALE GENOMIC DNA]</scope>
    <source>
        <strain evidence="3">cv. DUN x IM62</strain>
    </source>
</reference>
<protein>
    <recommendedName>
        <fullName evidence="1">DUF7054 domain-containing protein</fullName>
    </recommendedName>
</protein>